<dbReference type="Pfam" id="PF10551">
    <property type="entry name" value="MULE"/>
    <property type="match status" value="1"/>
</dbReference>
<dbReference type="GO" id="GO:0008270">
    <property type="term" value="F:zinc ion binding"/>
    <property type="evidence" value="ECO:0007669"/>
    <property type="project" value="InterPro"/>
</dbReference>
<dbReference type="PROSITE" id="PS50966">
    <property type="entry name" value="ZF_SWIM"/>
    <property type="match status" value="1"/>
</dbReference>
<comment type="caution">
    <text evidence="2">The sequence shown here is derived from an EMBL/GenBank/DDBJ whole genome shotgun (WGS) entry which is preliminary data.</text>
</comment>
<dbReference type="GO" id="GO:0003676">
    <property type="term" value="F:nucleic acid binding"/>
    <property type="evidence" value="ECO:0007669"/>
    <property type="project" value="InterPro"/>
</dbReference>
<dbReference type="InterPro" id="IPR018289">
    <property type="entry name" value="MULE_transposase_dom"/>
</dbReference>
<evidence type="ECO:0000313" key="2">
    <source>
        <dbReference type="EMBL" id="KAE8236991.1"/>
    </source>
</evidence>
<feature type="region of interest" description="Disordered" evidence="1">
    <location>
        <begin position="539"/>
        <end position="571"/>
    </location>
</feature>
<reference evidence="2" key="2">
    <citation type="journal article" date="2019" name="IMA Fungus">
        <title>Genome sequencing and comparison of five Tilletia species to identify candidate genes for the detection of regulated species infecting wheat.</title>
        <authorList>
            <person name="Nguyen H.D.T."/>
            <person name="Sultana T."/>
            <person name="Kesanakurti P."/>
            <person name="Hambleton S."/>
        </authorList>
    </citation>
    <scope>NUCLEOTIDE SEQUENCE</scope>
    <source>
        <strain evidence="2">DAOMC 236416</strain>
    </source>
</reference>
<protein>
    <submittedName>
        <fullName evidence="2">Uncharacterized protein</fullName>
    </submittedName>
</protein>
<name>A0A177TBV4_9BASI</name>
<gene>
    <name evidence="2" type="ORF">A4X13_0g8958</name>
</gene>
<accession>A0A177TBV4</accession>
<sequence length="591" mass="65884">MPPVRQHATAGATPALELNAQYKSMDEFKEAAREYARQHHFNIRFPQLKTAWALASCADAQCTFAVRAIIRKKRPDVVEVTVMKGEHVCAGKSQIGRASHNEHGYLVNLIRSSMPVDHKTTDGQIMAHLKAMYGIDPPQTTINKARQAIVGSDVDAQLDEFRQIEAWLATVKIADPQAHTAHLPEDGKFARAFICPGASRVAWQACKPFVAVDGTWTKNRHGMCLLLAATMDADSNLIILAWALVRNETQVTWEWFLRMLCYAIPDVGAPHTTIISDRQKGLLAAIKEVVPEATEGYCCWHLAENVKTHFGATARQLFWRLVYAETESKFELIMAEMKLHKPDAALYLSDAQIPHTHWASYAFPGRRFDHVTSNLSEIANSALRLHRELPPLQLMAGIYNYEMRHFFERCKAAKEWKQVLAPHPHSLFVQALLDARRMKVVAADSTTGLVTGSSNKQYTVVLSADPKTQPSNCTCGVPRLMLLPCAHLCAFALAVKAAPVRYAHSLWTTVALRCTYATPYVPVISDELPFNDLAAPDYRVKKGRPQKERKEAGQGPSSTPLPSNTPDAPSFCRKCGEPSHTAKQCRTFHFS</sequence>
<organism evidence="2 3">
    <name type="scientific">Tilletia indica</name>
    <dbReference type="NCBI Taxonomy" id="43049"/>
    <lineage>
        <taxon>Eukaryota</taxon>
        <taxon>Fungi</taxon>
        <taxon>Dikarya</taxon>
        <taxon>Basidiomycota</taxon>
        <taxon>Ustilaginomycotina</taxon>
        <taxon>Exobasidiomycetes</taxon>
        <taxon>Tilletiales</taxon>
        <taxon>Tilletiaceae</taxon>
        <taxon>Tilletia</taxon>
    </lineage>
</organism>
<keyword evidence="3" id="KW-1185">Reference proteome</keyword>
<dbReference type="InterPro" id="IPR001878">
    <property type="entry name" value="Znf_CCHC"/>
</dbReference>
<dbReference type="EMBL" id="LWDF02001977">
    <property type="protein sequence ID" value="KAE8236991.1"/>
    <property type="molecule type" value="Genomic_DNA"/>
</dbReference>
<dbReference type="InterPro" id="IPR007527">
    <property type="entry name" value="Znf_SWIM"/>
</dbReference>
<dbReference type="AlphaFoldDB" id="A0A177TBV4"/>
<proteinExistence type="predicted"/>
<evidence type="ECO:0000313" key="3">
    <source>
        <dbReference type="Proteomes" id="UP000077521"/>
    </source>
</evidence>
<evidence type="ECO:0000256" key="1">
    <source>
        <dbReference type="SAM" id="MobiDB-lite"/>
    </source>
</evidence>
<dbReference type="PANTHER" id="PTHR31973">
    <property type="entry name" value="POLYPROTEIN, PUTATIVE-RELATED"/>
    <property type="match status" value="1"/>
</dbReference>
<dbReference type="Proteomes" id="UP000077521">
    <property type="component" value="Unassembled WGS sequence"/>
</dbReference>
<dbReference type="PROSITE" id="PS50158">
    <property type="entry name" value="ZF_CCHC"/>
    <property type="match status" value="1"/>
</dbReference>
<feature type="compositionally biased region" description="Polar residues" evidence="1">
    <location>
        <begin position="555"/>
        <end position="567"/>
    </location>
</feature>
<reference evidence="2" key="1">
    <citation type="submission" date="2016-04" db="EMBL/GenBank/DDBJ databases">
        <authorList>
            <person name="Nguyen H.D."/>
            <person name="Samba Siva P."/>
            <person name="Cullis J."/>
            <person name="Levesque C.A."/>
            <person name="Hambleton S."/>
        </authorList>
    </citation>
    <scope>NUCLEOTIDE SEQUENCE</scope>
    <source>
        <strain evidence="2">DAOMC 236416</strain>
    </source>
</reference>
<dbReference type="PANTHER" id="PTHR31973:SF187">
    <property type="entry name" value="MUTATOR TRANSPOSASE MUDRA PROTEIN"/>
    <property type="match status" value="1"/>
</dbReference>